<name>A0ABP0E6F9_9ASCO</name>
<dbReference type="EMBL" id="OZ004253">
    <property type="protein sequence ID" value="CAK7893687.1"/>
    <property type="molecule type" value="Genomic_DNA"/>
</dbReference>
<dbReference type="Proteomes" id="UP001497600">
    <property type="component" value="Chromosome A"/>
</dbReference>
<proteinExistence type="predicted"/>
<organism evidence="2 3">
    <name type="scientific">[Candida] anglica</name>
    <dbReference type="NCBI Taxonomy" id="148631"/>
    <lineage>
        <taxon>Eukaryota</taxon>
        <taxon>Fungi</taxon>
        <taxon>Dikarya</taxon>
        <taxon>Ascomycota</taxon>
        <taxon>Saccharomycotina</taxon>
        <taxon>Pichiomycetes</taxon>
        <taxon>Debaryomycetaceae</taxon>
        <taxon>Kurtzmaniella</taxon>
    </lineage>
</organism>
<protein>
    <submittedName>
        <fullName evidence="2">Uncharacterized protein</fullName>
    </submittedName>
</protein>
<gene>
    <name evidence="2" type="ORF">CAAN4_A08460</name>
</gene>
<feature type="compositionally biased region" description="Polar residues" evidence="1">
    <location>
        <begin position="47"/>
        <end position="57"/>
    </location>
</feature>
<feature type="region of interest" description="Disordered" evidence="1">
    <location>
        <begin position="44"/>
        <end position="87"/>
    </location>
</feature>
<reference evidence="2 3" key="1">
    <citation type="submission" date="2024-01" db="EMBL/GenBank/DDBJ databases">
        <authorList>
            <consortium name="Genoscope - CEA"/>
            <person name="William W."/>
        </authorList>
    </citation>
    <scope>NUCLEOTIDE SEQUENCE [LARGE SCALE GENOMIC DNA]</scope>
    <source>
        <strain evidence="2 3">29B2s-10</strain>
    </source>
</reference>
<feature type="compositionally biased region" description="Basic and acidic residues" evidence="1">
    <location>
        <begin position="58"/>
        <end position="72"/>
    </location>
</feature>
<sequence length="133" mass="14074">MQDVCLFVGGCVHMEGLARGHRRAYGARGLTRGPWVAQERARIGWGRSTTPSSGQTHPSHEKKYCKEKKEDTLSSPGSMPGSTSVVFPGHGQLTVPLGEVSATLRGVQAAPSALRGPLAVGALFLFRGSHTGH</sequence>
<evidence type="ECO:0000313" key="3">
    <source>
        <dbReference type="Proteomes" id="UP001497600"/>
    </source>
</evidence>
<feature type="compositionally biased region" description="Polar residues" evidence="1">
    <location>
        <begin position="73"/>
        <end position="85"/>
    </location>
</feature>
<evidence type="ECO:0000313" key="2">
    <source>
        <dbReference type="EMBL" id="CAK7893687.1"/>
    </source>
</evidence>
<evidence type="ECO:0000256" key="1">
    <source>
        <dbReference type="SAM" id="MobiDB-lite"/>
    </source>
</evidence>
<accession>A0ABP0E6F9</accession>
<keyword evidence="3" id="KW-1185">Reference proteome</keyword>